<dbReference type="Proteomes" id="UP000677228">
    <property type="component" value="Unassembled WGS sequence"/>
</dbReference>
<dbReference type="GO" id="GO:0061172">
    <property type="term" value="P:regulation of establishment of bipolar cell polarity"/>
    <property type="evidence" value="ECO:0007669"/>
    <property type="project" value="TreeGrafter"/>
</dbReference>
<proteinExistence type="predicted"/>
<dbReference type="GO" id="GO:0005819">
    <property type="term" value="C:spindle"/>
    <property type="evidence" value="ECO:0007669"/>
    <property type="project" value="TreeGrafter"/>
</dbReference>
<dbReference type="Proteomes" id="UP000682733">
    <property type="component" value="Unassembled WGS sequence"/>
</dbReference>
<dbReference type="EMBL" id="CAJNOK010001673">
    <property type="protein sequence ID" value="CAF0824100.1"/>
    <property type="molecule type" value="Genomic_DNA"/>
</dbReference>
<dbReference type="PANTHER" id="PTHR21437">
    <property type="entry name" value="WIDE AWAKE"/>
    <property type="match status" value="1"/>
</dbReference>
<sequence length="906" mass="102795">MSGNKFNDNHSATVEEASSTQTLISTSNLVSSVASPTGTRFRSRAIVVKTCLQFITKSKWRLLTIDIDHSKRAPDAPTCVKLFVTGPNYLTLFYEEPIRNHGATVTKYKVDWSSSEDFSERFHSQIIKNCIQSEYVIRNLPVGIPCYVRVSAGNMKGFGPFAIPDPPFAIPSSWRELSNSVRQNLREINFKDIVFRINGEILSDGHESPETPNTPSARQHRQSYGAVRKNVRQLMAFHSKLEKTVKRGLYLVAIVFSGDRMLITNDDIFPMIEVDENYGNNLLGDFHWFMKLSYDWDSLRRLRPSFSRCTSATTFFLRIKLVQAAMSLQVILNTTNLGRLHHCFFRDNHENAVFILVCELPCDVRTWPLYVKWSPIIRVQEQMQAETSNKLTCMQQIAEKLGVEKSLERGLYLAYLKTRSTLDSVRVMVHAQMPGSLPCAKIRDVSNVTKEEWMWLHQNPPSGTTNRHRLISVSSSSSADEDLELPMVTFKQQIGQAAEELRLMLNMSEKRFMNSRIYDTQVVEVRDDLSFIILLSTANEVNTLSSPSELRQIQENNFIYLPVHIFEMLQHLSNNYQFMSDYSRVSISLESELLIAQQVQREAFTITEIDESKTRLSHLLNCQQELDEIWRISRWLVDVINCAKDRSYAGISLKSWLSLEDTSTPASPTTNAQDEFLFKIEQLATNDAYTSDSTLKVVEFKSSSSNSALLLLLPASKVNAIPHNVNDGMADAATIMKNNNINPITDSGLLENDWTSCGLSPISLIFSTSSIDTQHSPDHVADNGNGFKLYVPTTYHNEAESHLVPMMVVAFQLRPFKTTTCKDIVESVINHVKTCRVFRQSTLPDNYHQSKFQPSSGCLIWTFNGQQQILDEQLTAGELIELLTAHGGQIQLKWIKPPVLPLTLLQ</sequence>
<gene>
    <name evidence="2" type="ORF">OVA965_LOCUS5800</name>
    <name evidence="3" type="ORF">TMI583_LOCUS5797</name>
</gene>
<dbReference type="InterPro" id="IPR003961">
    <property type="entry name" value="FN3_dom"/>
</dbReference>
<accession>A0A8S2H6Z0</accession>
<dbReference type="InterPro" id="IPR036116">
    <property type="entry name" value="FN3_sf"/>
</dbReference>
<dbReference type="GO" id="GO:0000132">
    <property type="term" value="P:establishment of mitotic spindle orientation"/>
    <property type="evidence" value="ECO:0007669"/>
    <property type="project" value="TreeGrafter"/>
</dbReference>
<organism evidence="3 4">
    <name type="scientific">Didymodactylos carnosus</name>
    <dbReference type="NCBI Taxonomy" id="1234261"/>
    <lineage>
        <taxon>Eukaryota</taxon>
        <taxon>Metazoa</taxon>
        <taxon>Spiralia</taxon>
        <taxon>Gnathifera</taxon>
        <taxon>Rotifera</taxon>
        <taxon>Eurotatoria</taxon>
        <taxon>Bdelloidea</taxon>
        <taxon>Philodinida</taxon>
        <taxon>Philodinidae</taxon>
        <taxon>Didymodactylos</taxon>
    </lineage>
</organism>
<dbReference type="InterPro" id="IPR013783">
    <property type="entry name" value="Ig-like_fold"/>
</dbReference>
<feature type="domain" description="Fibronectin type-III" evidence="1">
    <location>
        <begin position="76"/>
        <end position="173"/>
    </location>
</feature>
<dbReference type="InterPro" id="IPR039269">
    <property type="entry name" value="ANKFN1"/>
</dbReference>
<comment type="caution">
    <text evidence="3">The sequence shown here is derived from an EMBL/GenBank/DDBJ whole genome shotgun (WGS) entry which is preliminary data.</text>
</comment>
<evidence type="ECO:0000313" key="2">
    <source>
        <dbReference type="EMBL" id="CAF0824100.1"/>
    </source>
</evidence>
<reference evidence="3" key="1">
    <citation type="submission" date="2021-02" db="EMBL/GenBank/DDBJ databases">
        <authorList>
            <person name="Nowell W R."/>
        </authorList>
    </citation>
    <scope>NUCLEOTIDE SEQUENCE</scope>
</reference>
<dbReference type="SUPFAM" id="SSF49265">
    <property type="entry name" value="Fibronectin type III"/>
    <property type="match status" value="1"/>
</dbReference>
<name>A0A8S2H6Z0_9BILA</name>
<protein>
    <recommendedName>
        <fullName evidence="1">Fibronectin type-III domain-containing protein</fullName>
    </recommendedName>
</protein>
<dbReference type="EMBL" id="CAJOBA010001673">
    <property type="protein sequence ID" value="CAF3608438.1"/>
    <property type="molecule type" value="Genomic_DNA"/>
</dbReference>
<dbReference type="PANTHER" id="PTHR21437:SF1">
    <property type="entry name" value="WIDE AWAKE"/>
    <property type="match status" value="1"/>
</dbReference>
<dbReference type="Gene3D" id="2.60.40.10">
    <property type="entry name" value="Immunoglobulins"/>
    <property type="match status" value="1"/>
</dbReference>
<evidence type="ECO:0000313" key="3">
    <source>
        <dbReference type="EMBL" id="CAF3608438.1"/>
    </source>
</evidence>
<dbReference type="CDD" id="cd00063">
    <property type="entry name" value="FN3"/>
    <property type="match status" value="1"/>
</dbReference>
<dbReference type="PROSITE" id="PS50853">
    <property type="entry name" value="FN3"/>
    <property type="match status" value="1"/>
</dbReference>
<dbReference type="AlphaFoldDB" id="A0A8S2H6Z0"/>
<evidence type="ECO:0000313" key="4">
    <source>
        <dbReference type="Proteomes" id="UP000682733"/>
    </source>
</evidence>
<evidence type="ECO:0000259" key="1">
    <source>
        <dbReference type="PROSITE" id="PS50853"/>
    </source>
</evidence>